<accession>A0ABD6EYR9</accession>
<evidence type="ECO:0000256" key="16">
    <source>
        <dbReference type="PIRSR" id="PIRSR612803-2"/>
    </source>
</evidence>
<dbReference type="NCBIfam" id="TIGR02441">
    <property type="entry name" value="fa_ox_alpha_mit"/>
    <property type="match status" value="1"/>
</dbReference>
<dbReference type="InterPro" id="IPR001753">
    <property type="entry name" value="Enoyl-CoA_hydra/iso"/>
</dbReference>
<feature type="active site" description="For hydroxyacyl-coenzyme A dehydrogenase activity" evidence="15">
    <location>
        <position position="504"/>
    </location>
</feature>
<name>A0ABD6EYR9_9BILA</name>
<dbReference type="InterPro" id="IPR050136">
    <property type="entry name" value="FA_oxidation_alpha_subunit"/>
</dbReference>
<dbReference type="AlphaFoldDB" id="A0ABD6EYR9"/>
<evidence type="ECO:0000256" key="13">
    <source>
        <dbReference type="ARBA" id="ARBA00048361"/>
    </source>
</evidence>
<sequence>MLSRLNILALRTNKNVKTFFGMTRRFAAASVQKPVALEIQDDVGIIKINVMEAKENSLNEAVTKTLMEIVEQIEDNNSIRCAVLMSGKPNSFIAGADIRMLSKVRSAAEAEIISSEAKKGFERIERSKKPYVAAIMGTCMGGGFELALACHYRIAMNVPKTLIGLPEVMLGLLPGAGGTQRLARYTSIQNALDMMLTGKSLNAVKAKKIGIVDQIIQPIGPGRKPIEENNLGYLEQIAVQAARGLYSGALKVNRTRPFLERVTNYFLTRPPLLDSVVLKMAHDKIMKQTFGKYPAPLKILDVVKTSYHSGAIKGYEEETIAFGELTQTPECHALISVFNGSTECKKHKYGTSEETKKLSIIGAGLMGAGIANVSIDKGIHTVLLDVDDAGLNRGQHQIHTHLSGLVKRKKISNVERAKILSRLRPTVSYEDIKSSDVVIEAVFENLSLKHKVIKQIEDIVPDHCVVASNTSALPISDIAKVSKNPERIVGMHYFSPVEKMQLLEIIVTNKTNKETIATAANLGLRQKKLVVVVKDCPGFFVVRCLGPMMSEVVRLLQEGVAPTVVDQITKAFGFPVGASTLADEVGLDVAQHVNESLSKALGPRMSGSSPGLLAEMVSSGFKGRKSGKGIYVYGGARKGTYGLLKQKKAVNEEALKILSRHQLSAPSSVTGTEDQQMRIVSRFVNEAVHCLQEGVISSPLDGDTASVFGVGFPPFLGGPFKFIDTYGANRLVE</sequence>
<evidence type="ECO:0000256" key="7">
    <source>
        <dbReference type="ARBA" id="ARBA00023002"/>
    </source>
</evidence>
<dbReference type="Proteomes" id="UP001608902">
    <property type="component" value="Unassembled WGS sequence"/>
</dbReference>
<feature type="site" description="Important for hydroxyacyl-coenzyme A dehydrogenase activity" evidence="16">
    <location>
        <position position="492"/>
    </location>
</feature>
<comment type="pathway">
    <text evidence="2">Lipid metabolism; fatty acid beta-oxidation.</text>
</comment>
<keyword evidence="8" id="KW-0520">NAD</keyword>
<proteinExistence type="inferred from homology"/>
<comment type="catalytic activity">
    <reaction evidence="13">
        <text>(3S)-hydroxydecanoyl-CoA + NAD(+) = 3-oxodecanoyl-CoA + NADH + H(+)</text>
        <dbReference type="Rhea" id="RHEA:31187"/>
        <dbReference type="ChEBI" id="CHEBI:15378"/>
        <dbReference type="ChEBI" id="CHEBI:57540"/>
        <dbReference type="ChEBI" id="CHEBI:57945"/>
        <dbReference type="ChEBI" id="CHEBI:62548"/>
        <dbReference type="ChEBI" id="CHEBI:62616"/>
    </reaction>
    <physiologicalReaction direction="left-to-right" evidence="13">
        <dbReference type="Rhea" id="RHEA:31188"/>
    </physiologicalReaction>
</comment>
<dbReference type="InterPro" id="IPR036291">
    <property type="entry name" value="NAD(P)-bd_dom_sf"/>
</dbReference>
<dbReference type="EMBL" id="JBGFUD010011720">
    <property type="protein sequence ID" value="MFH4983289.1"/>
    <property type="molecule type" value="Genomic_DNA"/>
</dbReference>
<dbReference type="GO" id="GO:0003857">
    <property type="term" value="F:(3S)-3-hydroxyacyl-CoA dehydrogenase (NAD+) activity"/>
    <property type="evidence" value="ECO:0007669"/>
    <property type="project" value="UniProtKB-EC"/>
</dbReference>
<gene>
    <name evidence="19" type="ORF">AB6A40_009998</name>
</gene>
<keyword evidence="9" id="KW-0443">Lipid metabolism</keyword>
<dbReference type="PANTHER" id="PTHR43612:SF3">
    <property type="entry name" value="TRIFUNCTIONAL ENZYME SUBUNIT ALPHA, MITOCHONDRIAL"/>
    <property type="match status" value="1"/>
</dbReference>
<evidence type="ECO:0000256" key="9">
    <source>
        <dbReference type="ARBA" id="ARBA00023098"/>
    </source>
</evidence>
<evidence type="ECO:0000259" key="17">
    <source>
        <dbReference type="Pfam" id="PF00725"/>
    </source>
</evidence>
<evidence type="ECO:0000256" key="14">
    <source>
        <dbReference type="ARBA" id="ARBA00049556"/>
    </source>
</evidence>
<dbReference type="FunFam" id="3.90.226.10:FF:000011">
    <property type="entry name" value="Fatty acid oxidation complex subunit alpha"/>
    <property type="match status" value="1"/>
</dbReference>
<keyword evidence="10" id="KW-0456">Lyase</keyword>
<evidence type="ECO:0000256" key="15">
    <source>
        <dbReference type="PIRSR" id="PIRSR612803-1"/>
    </source>
</evidence>
<dbReference type="Pfam" id="PF02737">
    <property type="entry name" value="3HCDH_N"/>
    <property type="match status" value="1"/>
</dbReference>
<dbReference type="InterPro" id="IPR008927">
    <property type="entry name" value="6-PGluconate_DH-like_C_sf"/>
</dbReference>
<dbReference type="InterPro" id="IPR006176">
    <property type="entry name" value="3-OHacyl-CoA_DH_NAD-bd"/>
</dbReference>
<reference evidence="19 20" key="1">
    <citation type="submission" date="2024-08" db="EMBL/GenBank/DDBJ databases">
        <title>Gnathostoma spinigerum genome.</title>
        <authorList>
            <person name="Gonzalez-Bertolin B."/>
            <person name="Monzon S."/>
            <person name="Zaballos A."/>
            <person name="Jimenez P."/>
            <person name="Dekumyoy P."/>
            <person name="Varona S."/>
            <person name="Cuesta I."/>
            <person name="Sumanam S."/>
            <person name="Adisakwattana P."/>
            <person name="Gasser R.B."/>
            <person name="Hernandez-Gonzalez A."/>
            <person name="Young N.D."/>
            <person name="Perteguer M.J."/>
        </authorList>
    </citation>
    <scope>NUCLEOTIDE SEQUENCE [LARGE SCALE GENOMIC DNA]</scope>
    <source>
        <strain evidence="19">AL3</strain>
        <tissue evidence="19">Liver</tissue>
    </source>
</reference>
<comment type="catalytic activity">
    <reaction evidence="14">
        <text>a (3S)-3-hydroxyacyl-CoA + NAD(+) = a 3-oxoacyl-CoA + NADH + H(+)</text>
        <dbReference type="Rhea" id="RHEA:22432"/>
        <dbReference type="ChEBI" id="CHEBI:15378"/>
        <dbReference type="ChEBI" id="CHEBI:57318"/>
        <dbReference type="ChEBI" id="CHEBI:57540"/>
        <dbReference type="ChEBI" id="CHEBI:57945"/>
        <dbReference type="ChEBI" id="CHEBI:90726"/>
        <dbReference type="EC" id="1.1.1.35"/>
    </reaction>
</comment>
<dbReference type="SUPFAM" id="SSF48179">
    <property type="entry name" value="6-phosphogluconate dehydrogenase C-terminal domain-like"/>
    <property type="match status" value="2"/>
</dbReference>
<evidence type="ECO:0000313" key="20">
    <source>
        <dbReference type="Proteomes" id="UP001608902"/>
    </source>
</evidence>
<keyword evidence="6" id="KW-0276">Fatty acid metabolism</keyword>
<dbReference type="InterPro" id="IPR029045">
    <property type="entry name" value="ClpP/crotonase-like_dom_sf"/>
</dbReference>
<organism evidence="19 20">
    <name type="scientific">Gnathostoma spinigerum</name>
    <dbReference type="NCBI Taxonomy" id="75299"/>
    <lineage>
        <taxon>Eukaryota</taxon>
        <taxon>Metazoa</taxon>
        <taxon>Ecdysozoa</taxon>
        <taxon>Nematoda</taxon>
        <taxon>Chromadorea</taxon>
        <taxon>Rhabditida</taxon>
        <taxon>Spirurina</taxon>
        <taxon>Gnathostomatomorpha</taxon>
        <taxon>Gnathostomatoidea</taxon>
        <taxon>Gnathostomatidae</taxon>
        <taxon>Gnathostoma</taxon>
    </lineage>
</organism>
<evidence type="ECO:0000256" key="1">
    <source>
        <dbReference type="ARBA" id="ARBA00000469"/>
    </source>
</evidence>
<dbReference type="GO" id="GO:0004300">
    <property type="term" value="F:enoyl-CoA hydratase activity"/>
    <property type="evidence" value="ECO:0007669"/>
    <property type="project" value="UniProtKB-EC"/>
</dbReference>
<protein>
    <recommendedName>
        <fullName evidence="5">enoyl-CoA hydratase</fullName>
        <ecNumber evidence="5">4.2.1.17</ecNumber>
    </recommendedName>
</protein>
<comment type="similarity">
    <text evidence="4">In the N-terminal section; belongs to the enoyl-CoA hydratase/isomerase family.</text>
</comment>
<dbReference type="InterPro" id="IPR006108">
    <property type="entry name" value="3HC_DH_C"/>
</dbReference>
<evidence type="ECO:0000256" key="3">
    <source>
        <dbReference type="ARBA" id="ARBA00007005"/>
    </source>
</evidence>
<keyword evidence="7" id="KW-0560">Oxidoreductase</keyword>
<dbReference type="Pfam" id="PF00378">
    <property type="entry name" value="ECH_1"/>
    <property type="match status" value="1"/>
</dbReference>
<evidence type="ECO:0000256" key="4">
    <source>
        <dbReference type="ARBA" id="ARBA00008750"/>
    </source>
</evidence>
<comment type="similarity">
    <text evidence="3">In the central section; belongs to the 3-hydroxyacyl-CoA dehydrogenase family.</text>
</comment>
<dbReference type="GO" id="GO:0006635">
    <property type="term" value="P:fatty acid beta-oxidation"/>
    <property type="evidence" value="ECO:0007669"/>
    <property type="project" value="UniProtKB-ARBA"/>
</dbReference>
<dbReference type="FunFam" id="3.40.50.720:FF:000009">
    <property type="entry name" value="Fatty oxidation complex, alpha subunit"/>
    <property type="match status" value="1"/>
</dbReference>
<dbReference type="Gene3D" id="1.10.1040.50">
    <property type="match status" value="1"/>
</dbReference>
<evidence type="ECO:0000256" key="5">
    <source>
        <dbReference type="ARBA" id="ARBA00012076"/>
    </source>
</evidence>
<comment type="caution">
    <text evidence="19">The sequence shown here is derived from an EMBL/GenBank/DDBJ whole genome shotgun (WGS) entry which is preliminary data.</text>
</comment>
<dbReference type="EC" id="4.2.1.17" evidence="5"/>
<dbReference type="SUPFAM" id="SSF52096">
    <property type="entry name" value="ClpP/crotonase"/>
    <property type="match status" value="1"/>
</dbReference>
<comment type="catalytic activity">
    <reaction evidence="12">
        <text>(3S)-hydroxyhexadecanoyl-CoA + NAD(+) = 3-oxohexadecanoyl-CoA + NADH + H(+)</text>
        <dbReference type="Rhea" id="RHEA:31159"/>
        <dbReference type="ChEBI" id="CHEBI:15378"/>
        <dbReference type="ChEBI" id="CHEBI:57349"/>
        <dbReference type="ChEBI" id="CHEBI:57540"/>
        <dbReference type="ChEBI" id="CHEBI:57945"/>
        <dbReference type="ChEBI" id="CHEBI:62613"/>
    </reaction>
    <physiologicalReaction direction="left-to-right" evidence="12">
        <dbReference type="Rhea" id="RHEA:31160"/>
    </physiologicalReaction>
</comment>
<evidence type="ECO:0000256" key="2">
    <source>
        <dbReference type="ARBA" id="ARBA00005005"/>
    </source>
</evidence>
<evidence type="ECO:0000259" key="18">
    <source>
        <dbReference type="Pfam" id="PF02737"/>
    </source>
</evidence>
<evidence type="ECO:0000256" key="12">
    <source>
        <dbReference type="ARBA" id="ARBA00047613"/>
    </source>
</evidence>
<dbReference type="CDD" id="cd06558">
    <property type="entry name" value="crotonase-like"/>
    <property type="match status" value="1"/>
</dbReference>
<keyword evidence="20" id="KW-1185">Reference proteome</keyword>
<comment type="catalytic activity">
    <reaction evidence="1">
        <text>(3S)-hydroxyhexadecanoyl-CoA = (2E)-hexadecenoyl-CoA + H2O</text>
        <dbReference type="Rhea" id="RHEA:31163"/>
        <dbReference type="ChEBI" id="CHEBI:15377"/>
        <dbReference type="ChEBI" id="CHEBI:61526"/>
        <dbReference type="ChEBI" id="CHEBI:62613"/>
    </reaction>
    <physiologicalReaction direction="right-to-left" evidence="1">
        <dbReference type="Rhea" id="RHEA:31165"/>
    </physiologicalReaction>
</comment>
<feature type="site" description="Important for long-chain enoyl-CoA hydratase activity" evidence="16">
    <location>
        <position position="167"/>
    </location>
</feature>
<dbReference type="PANTHER" id="PTHR43612">
    <property type="entry name" value="TRIFUNCTIONAL ENZYME SUBUNIT ALPHA"/>
    <property type="match status" value="1"/>
</dbReference>
<dbReference type="Gene3D" id="3.90.226.10">
    <property type="entry name" value="2-enoyl-CoA Hydratase, Chain A, domain 1"/>
    <property type="match status" value="1"/>
</dbReference>
<evidence type="ECO:0000256" key="6">
    <source>
        <dbReference type="ARBA" id="ARBA00022832"/>
    </source>
</evidence>
<feature type="domain" description="3-hydroxyacyl-CoA dehydrogenase NAD binding" evidence="18">
    <location>
        <begin position="358"/>
        <end position="536"/>
    </location>
</feature>
<evidence type="ECO:0000256" key="10">
    <source>
        <dbReference type="ARBA" id="ARBA00023239"/>
    </source>
</evidence>
<feature type="site" description="Important for long-chain enoyl-CoA hydratase activity" evidence="16">
    <location>
        <position position="145"/>
    </location>
</feature>
<feature type="domain" description="3-hydroxyacyl-CoA dehydrogenase C-terminal" evidence="17">
    <location>
        <begin position="538"/>
        <end position="633"/>
    </location>
</feature>
<evidence type="ECO:0000313" key="19">
    <source>
        <dbReference type="EMBL" id="MFH4983289.1"/>
    </source>
</evidence>
<keyword evidence="11" id="KW-0511">Multifunctional enzyme</keyword>
<evidence type="ECO:0000256" key="8">
    <source>
        <dbReference type="ARBA" id="ARBA00023027"/>
    </source>
</evidence>
<feature type="non-terminal residue" evidence="19">
    <location>
        <position position="733"/>
    </location>
</feature>
<dbReference type="SUPFAM" id="SSF51735">
    <property type="entry name" value="NAD(P)-binding Rossmann-fold domains"/>
    <property type="match status" value="1"/>
</dbReference>
<dbReference type="Gene3D" id="3.40.50.720">
    <property type="entry name" value="NAD(P)-binding Rossmann-like Domain"/>
    <property type="match status" value="1"/>
</dbReference>
<evidence type="ECO:0000256" key="11">
    <source>
        <dbReference type="ARBA" id="ARBA00023268"/>
    </source>
</evidence>
<dbReference type="InterPro" id="IPR012803">
    <property type="entry name" value="Fa_ox_alpha_mit"/>
</dbReference>
<dbReference type="Pfam" id="PF00725">
    <property type="entry name" value="3HCDH"/>
    <property type="match status" value="1"/>
</dbReference>